<name>A0AA88DKG9_FICCA</name>
<accession>A0AA88DKG9</accession>
<dbReference type="EMBL" id="BTGU01000060">
    <property type="protein sequence ID" value="GMN55854.1"/>
    <property type="molecule type" value="Genomic_DNA"/>
</dbReference>
<dbReference type="InterPro" id="IPR006566">
    <property type="entry name" value="FBD"/>
</dbReference>
<evidence type="ECO:0000259" key="1">
    <source>
        <dbReference type="PROSITE" id="PS50181"/>
    </source>
</evidence>
<proteinExistence type="predicted"/>
<dbReference type="PROSITE" id="PS50181">
    <property type="entry name" value="FBOX"/>
    <property type="match status" value="1"/>
</dbReference>
<dbReference type="InterPro" id="IPR001810">
    <property type="entry name" value="F-box_dom"/>
</dbReference>
<dbReference type="Pfam" id="PF24758">
    <property type="entry name" value="LRR_At5g56370"/>
    <property type="match status" value="1"/>
</dbReference>
<sequence length="474" mass="54121">METISKSPRTSIDRFSSLPDHVAHQVLSYVSIEDISRLSLVSRRLRELCISVPYLIFDVIPYRNDAVKRARLINYLDRLLFLRKGMDTQRLYIRWCLQNGLVDEEYRILSWLQSAVICNIELLDLDIILVKEVAEFSLPPSVVSCRSLRFLRVNLRGGTLNIPSPITTSGFCSLHTMSVQSVRINDSFGEWISTYCKFLKELCLEDIRGTKSIVITSSSLEILKILSPHDLFTLQVSAEMLGRMALRWRFDSPANRVLQLSAPKLKSMFWEGNILYFRRVETFMHLNTAGIFFRPSSDISASTSENLVRVLCSVCNIKVLALHDKCIRVLYEHGCLPTLFTYLLTLHIFTAGISKDFVPGMESLLKGMPNLRCLSISGKFMQCHANAKRVNGETENAGTWGLKNLMFMHSLKYVTIELISDGKNELELIKYLLKHANNLRKMTVFCASPLQSDVSREINLYDKASDAELNFHKI</sequence>
<feature type="domain" description="F-box" evidence="1">
    <location>
        <begin position="12"/>
        <end position="60"/>
    </location>
</feature>
<dbReference type="Gene3D" id="1.20.1280.50">
    <property type="match status" value="1"/>
</dbReference>
<dbReference type="Proteomes" id="UP001187192">
    <property type="component" value="Unassembled WGS sequence"/>
</dbReference>
<keyword evidence="3" id="KW-1185">Reference proteome</keyword>
<dbReference type="CDD" id="cd09917">
    <property type="entry name" value="F-box_SF"/>
    <property type="match status" value="1"/>
</dbReference>
<dbReference type="SMART" id="SM00256">
    <property type="entry name" value="FBOX"/>
    <property type="match status" value="1"/>
</dbReference>
<dbReference type="Pfam" id="PF08387">
    <property type="entry name" value="FBD"/>
    <property type="match status" value="1"/>
</dbReference>
<organism evidence="2 3">
    <name type="scientific">Ficus carica</name>
    <name type="common">Common fig</name>
    <dbReference type="NCBI Taxonomy" id="3494"/>
    <lineage>
        <taxon>Eukaryota</taxon>
        <taxon>Viridiplantae</taxon>
        <taxon>Streptophyta</taxon>
        <taxon>Embryophyta</taxon>
        <taxon>Tracheophyta</taxon>
        <taxon>Spermatophyta</taxon>
        <taxon>Magnoliopsida</taxon>
        <taxon>eudicotyledons</taxon>
        <taxon>Gunneridae</taxon>
        <taxon>Pentapetalae</taxon>
        <taxon>rosids</taxon>
        <taxon>fabids</taxon>
        <taxon>Rosales</taxon>
        <taxon>Moraceae</taxon>
        <taxon>Ficeae</taxon>
        <taxon>Ficus</taxon>
    </lineage>
</organism>
<dbReference type="SUPFAM" id="SSF52047">
    <property type="entry name" value="RNI-like"/>
    <property type="match status" value="1"/>
</dbReference>
<evidence type="ECO:0000313" key="3">
    <source>
        <dbReference type="Proteomes" id="UP001187192"/>
    </source>
</evidence>
<reference evidence="2" key="1">
    <citation type="submission" date="2023-07" db="EMBL/GenBank/DDBJ databases">
        <title>draft genome sequence of fig (Ficus carica).</title>
        <authorList>
            <person name="Takahashi T."/>
            <person name="Nishimura K."/>
        </authorList>
    </citation>
    <scope>NUCLEOTIDE SEQUENCE</scope>
</reference>
<dbReference type="Pfam" id="PF00646">
    <property type="entry name" value="F-box"/>
    <property type="match status" value="1"/>
</dbReference>
<dbReference type="AlphaFoldDB" id="A0AA88DKG9"/>
<dbReference type="InterPro" id="IPR036047">
    <property type="entry name" value="F-box-like_dom_sf"/>
</dbReference>
<protein>
    <recommendedName>
        <fullName evidence="1">F-box domain-containing protein</fullName>
    </recommendedName>
</protein>
<dbReference type="InterPro" id="IPR055411">
    <property type="entry name" value="LRR_FXL15/At3g58940/PEG3-like"/>
</dbReference>
<dbReference type="InterPro" id="IPR050232">
    <property type="entry name" value="FBL13/AtMIF1-like"/>
</dbReference>
<gene>
    <name evidence="2" type="ORF">TIFTF001_024967</name>
</gene>
<comment type="caution">
    <text evidence="2">The sequence shown here is derived from an EMBL/GenBank/DDBJ whole genome shotgun (WGS) entry which is preliminary data.</text>
</comment>
<dbReference type="PANTHER" id="PTHR31900">
    <property type="entry name" value="F-BOX/RNI SUPERFAMILY PROTEIN-RELATED"/>
    <property type="match status" value="1"/>
</dbReference>
<dbReference type="PANTHER" id="PTHR31900:SF32">
    <property type="entry name" value="F-BOX_RNI_FBD-LIKE DOMAIN PROTEIN"/>
    <property type="match status" value="1"/>
</dbReference>
<evidence type="ECO:0000313" key="2">
    <source>
        <dbReference type="EMBL" id="GMN55854.1"/>
    </source>
</evidence>
<dbReference type="SUPFAM" id="SSF81383">
    <property type="entry name" value="F-box domain"/>
    <property type="match status" value="1"/>
</dbReference>